<name>A0A853A3G4_9ACTN</name>
<evidence type="ECO:0000256" key="6">
    <source>
        <dbReference type="SAM" id="Phobius"/>
    </source>
</evidence>
<dbReference type="RefSeq" id="WP_312892528.1">
    <property type="nucleotide sequence ID" value="NZ_JACBZD010000001.1"/>
</dbReference>
<sequence>MIPAHLHPAPGGPGVGVVAPIAAAAVLSAVAGYLLASARLRRRGDAWPRPREASFAAGGAALLWALLAGAPGGPFTAHMAQHLLLGMIAPLLLVLGRPLTLLLRTLPPGRTRRGVLALAHSRPAAWLLCPPAAALLDIGGLWLLYRTPLLAAAQHHPLAHAAVHLHVLAAGLLFSLAVCQLDPLRHRWSPHHRGAVLLAAGAAHAVLAKSLYAAAPPGVAVTGADLRAGAQLMYYGGDLVELALAAVLAAQWYAAAGRARARRLRRARRAAEGRAAEGRAAVR</sequence>
<keyword evidence="3 6" id="KW-0812">Transmembrane</keyword>
<dbReference type="Pfam" id="PF09678">
    <property type="entry name" value="Caa3_CtaG"/>
    <property type="match status" value="1"/>
</dbReference>
<proteinExistence type="predicted"/>
<organism evidence="7 8">
    <name type="scientific">Allostreptomyces psammosilenae</name>
    <dbReference type="NCBI Taxonomy" id="1892865"/>
    <lineage>
        <taxon>Bacteria</taxon>
        <taxon>Bacillati</taxon>
        <taxon>Actinomycetota</taxon>
        <taxon>Actinomycetes</taxon>
        <taxon>Kitasatosporales</taxon>
        <taxon>Streptomycetaceae</taxon>
        <taxon>Allostreptomyces</taxon>
    </lineage>
</organism>
<evidence type="ECO:0000256" key="1">
    <source>
        <dbReference type="ARBA" id="ARBA00004651"/>
    </source>
</evidence>
<gene>
    <name evidence="7" type="ORF">FHU37_001995</name>
</gene>
<dbReference type="InterPro" id="IPR019108">
    <property type="entry name" value="Caa3_assmbl_CtaG-rel"/>
</dbReference>
<keyword evidence="8" id="KW-1185">Reference proteome</keyword>
<accession>A0A853A3G4</accession>
<keyword evidence="4 6" id="KW-1133">Transmembrane helix</keyword>
<dbReference type="AlphaFoldDB" id="A0A853A3G4"/>
<feature type="transmembrane region" description="Helical" evidence="6">
    <location>
        <begin position="196"/>
        <end position="215"/>
    </location>
</feature>
<keyword evidence="5 6" id="KW-0472">Membrane</keyword>
<feature type="transmembrane region" description="Helical" evidence="6">
    <location>
        <begin position="83"/>
        <end position="103"/>
    </location>
</feature>
<evidence type="ECO:0000256" key="2">
    <source>
        <dbReference type="ARBA" id="ARBA00022475"/>
    </source>
</evidence>
<evidence type="ECO:0000313" key="7">
    <source>
        <dbReference type="EMBL" id="NYI05052.1"/>
    </source>
</evidence>
<reference evidence="7 8" key="1">
    <citation type="submission" date="2020-07" db="EMBL/GenBank/DDBJ databases">
        <title>Sequencing the genomes of 1000 actinobacteria strains.</title>
        <authorList>
            <person name="Klenk H.-P."/>
        </authorList>
    </citation>
    <scope>NUCLEOTIDE SEQUENCE [LARGE SCALE GENOMIC DNA]</scope>
    <source>
        <strain evidence="7 8">DSM 42178</strain>
    </source>
</reference>
<evidence type="ECO:0000256" key="3">
    <source>
        <dbReference type="ARBA" id="ARBA00022692"/>
    </source>
</evidence>
<evidence type="ECO:0000313" key="8">
    <source>
        <dbReference type="Proteomes" id="UP000567795"/>
    </source>
</evidence>
<evidence type="ECO:0000256" key="4">
    <source>
        <dbReference type="ARBA" id="ARBA00022989"/>
    </source>
</evidence>
<feature type="transmembrane region" description="Helical" evidence="6">
    <location>
        <begin position="15"/>
        <end position="35"/>
    </location>
</feature>
<dbReference type="EMBL" id="JACBZD010000001">
    <property type="protein sequence ID" value="NYI05052.1"/>
    <property type="molecule type" value="Genomic_DNA"/>
</dbReference>
<comment type="caution">
    <text evidence="7">The sequence shown here is derived from an EMBL/GenBank/DDBJ whole genome shotgun (WGS) entry which is preliminary data.</text>
</comment>
<dbReference type="Proteomes" id="UP000567795">
    <property type="component" value="Unassembled WGS sequence"/>
</dbReference>
<feature type="transmembrane region" description="Helical" evidence="6">
    <location>
        <begin position="235"/>
        <end position="256"/>
    </location>
</feature>
<protein>
    <submittedName>
        <fullName evidence="7">Putative membrane protein</fullName>
    </submittedName>
</protein>
<feature type="transmembrane region" description="Helical" evidence="6">
    <location>
        <begin position="124"/>
        <end position="145"/>
    </location>
</feature>
<keyword evidence="2" id="KW-1003">Cell membrane</keyword>
<feature type="transmembrane region" description="Helical" evidence="6">
    <location>
        <begin position="165"/>
        <end position="184"/>
    </location>
</feature>
<dbReference type="GO" id="GO:0005886">
    <property type="term" value="C:plasma membrane"/>
    <property type="evidence" value="ECO:0007669"/>
    <property type="project" value="UniProtKB-SubCell"/>
</dbReference>
<evidence type="ECO:0000256" key="5">
    <source>
        <dbReference type="ARBA" id="ARBA00023136"/>
    </source>
</evidence>
<feature type="transmembrane region" description="Helical" evidence="6">
    <location>
        <begin position="55"/>
        <end position="77"/>
    </location>
</feature>
<comment type="subcellular location">
    <subcellularLocation>
        <location evidence="1">Cell membrane</location>
        <topology evidence="1">Multi-pass membrane protein</topology>
    </subcellularLocation>
</comment>